<organism evidence="1 2">
    <name type="scientific">Fulvimarina manganoxydans</name>
    <dbReference type="NCBI Taxonomy" id="937218"/>
    <lineage>
        <taxon>Bacteria</taxon>
        <taxon>Pseudomonadati</taxon>
        <taxon>Pseudomonadota</taxon>
        <taxon>Alphaproteobacteria</taxon>
        <taxon>Hyphomicrobiales</taxon>
        <taxon>Aurantimonadaceae</taxon>
        <taxon>Fulvimarina</taxon>
    </lineage>
</organism>
<dbReference type="OrthoDB" id="8452369at2"/>
<keyword evidence="2" id="KW-1185">Reference proteome</keyword>
<accession>A0A1W2EKE7</accession>
<reference evidence="1 2" key="1">
    <citation type="submission" date="2017-04" db="EMBL/GenBank/DDBJ databases">
        <authorList>
            <person name="Afonso C.L."/>
            <person name="Miller P.J."/>
            <person name="Scott M.A."/>
            <person name="Spackman E."/>
            <person name="Goraichik I."/>
            <person name="Dimitrov K.M."/>
            <person name="Suarez D.L."/>
            <person name="Swayne D.E."/>
        </authorList>
    </citation>
    <scope>NUCLEOTIDE SEQUENCE [LARGE SCALE GENOMIC DNA]</scope>
    <source>
        <strain evidence="1 2">CGMCC 1.10972</strain>
    </source>
</reference>
<dbReference type="STRING" id="937218.SAMN06297251_12747"/>
<dbReference type="Pfam" id="PF06892">
    <property type="entry name" value="Phage_CP76"/>
    <property type="match status" value="1"/>
</dbReference>
<dbReference type="EMBL" id="FWXR01000027">
    <property type="protein sequence ID" value="SMD10199.1"/>
    <property type="molecule type" value="Genomic_DNA"/>
</dbReference>
<dbReference type="Proteomes" id="UP000192656">
    <property type="component" value="Unassembled WGS sequence"/>
</dbReference>
<dbReference type="RefSeq" id="WP_084412443.1">
    <property type="nucleotide sequence ID" value="NZ_FWXR01000027.1"/>
</dbReference>
<dbReference type="AlphaFoldDB" id="A0A1W2EKE7"/>
<evidence type="ECO:0000313" key="2">
    <source>
        <dbReference type="Proteomes" id="UP000192656"/>
    </source>
</evidence>
<evidence type="ECO:0000313" key="1">
    <source>
        <dbReference type="EMBL" id="SMD10199.1"/>
    </source>
</evidence>
<dbReference type="InterPro" id="IPR009679">
    <property type="entry name" value="Phage_186_CII-like"/>
</dbReference>
<sequence length="143" mass="15344">MSELSPDDRALKVMTSALIDACGGACAAAQLLGKAQSLVSGYAVMSEPKRFMPLSDVATLERHCGQPIVSRWLVDRHTAPPKPEALALNDVGRLTIETGDVARVVLQALEDGRVDSAERQAIRRELGELVRAASLILEKVSQP</sequence>
<dbReference type="GO" id="GO:0003677">
    <property type="term" value="F:DNA binding"/>
    <property type="evidence" value="ECO:0007669"/>
    <property type="project" value="InterPro"/>
</dbReference>
<proteinExistence type="predicted"/>
<protein>
    <recommendedName>
        <fullName evidence="3">Phage regulatory protein CII (CP76)</fullName>
    </recommendedName>
</protein>
<gene>
    <name evidence="1" type="ORF">SAMN06297251_12747</name>
</gene>
<name>A0A1W2EKE7_9HYPH</name>
<evidence type="ECO:0008006" key="3">
    <source>
        <dbReference type="Google" id="ProtNLM"/>
    </source>
</evidence>